<dbReference type="GO" id="GO:0000287">
    <property type="term" value="F:magnesium ion binding"/>
    <property type="evidence" value="ECO:0007669"/>
    <property type="project" value="UniProtKB-UniRule"/>
</dbReference>
<evidence type="ECO:0000313" key="12">
    <source>
        <dbReference type="EMBL" id="PCC41646.1"/>
    </source>
</evidence>
<comment type="subunit">
    <text evidence="6">Homodimer.</text>
</comment>
<feature type="region of interest" description="Disordered" evidence="7">
    <location>
        <begin position="192"/>
        <end position="211"/>
    </location>
</feature>
<dbReference type="NCBIfam" id="TIGR00173">
    <property type="entry name" value="menD"/>
    <property type="match status" value="1"/>
</dbReference>
<evidence type="ECO:0000313" key="18">
    <source>
        <dbReference type="Proteomes" id="UP000234525"/>
    </source>
</evidence>
<evidence type="ECO:0000256" key="2">
    <source>
        <dbReference type="ARBA" id="ARBA00022723"/>
    </source>
</evidence>
<evidence type="ECO:0000313" key="16">
    <source>
        <dbReference type="Proteomes" id="UP000217564"/>
    </source>
</evidence>
<dbReference type="AlphaFoldDB" id="A0A1D7W1G7"/>
<dbReference type="PANTHER" id="PTHR42916:SF1">
    <property type="entry name" value="PROTEIN PHYLLO, CHLOROPLASTIC"/>
    <property type="match status" value="1"/>
</dbReference>
<reference evidence="18" key="4">
    <citation type="submission" date="2017-03" db="EMBL/GenBank/DDBJ databases">
        <authorList>
            <person name="Monnet C."/>
        </authorList>
    </citation>
    <scope>NUCLEOTIDE SEQUENCE [LARGE SCALE GENOMIC DNA]</scope>
    <source>
        <strain evidence="18">ATCC 9175</strain>
    </source>
</reference>
<dbReference type="InterPro" id="IPR012001">
    <property type="entry name" value="Thiamin_PyroP_enz_TPP-bd_dom"/>
</dbReference>
<evidence type="ECO:0000256" key="4">
    <source>
        <dbReference type="ARBA" id="ARBA00023052"/>
    </source>
</evidence>
<comment type="catalytic activity">
    <reaction evidence="6">
        <text>isochorismate + 2-oxoglutarate + H(+) = 5-enolpyruvoyl-6-hydroxy-2-succinyl-cyclohex-3-ene-1-carboxylate + CO2</text>
        <dbReference type="Rhea" id="RHEA:25593"/>
        <dbReference type="ChEBI" id="CHEBI:15378"/>
        <dbReference type="ChEBI" id="CHEBI:16526"/>
        <dbReference type="ChEBI" id="CHEBI:16810"/>
        <dbReference type="ChEBI" id="CHEBI:29780"/>
        <dbReference type="ChEBI" id="CHEBI:58818"/>
        <dbReference type="EC" id="2.2.1.9"/>
    </reaction>
</comment>
<proteinExistence type="inferred from homology"/>
<evidence type="ECO:0000256" key="6">
    <source>
        <dbReference type="HAMAP-Rule" id="MF_01659"/>
    </source>
</evidence>
<evidence type="ECO:0000313" key="14">
    <source>
        <dbReference type="EMBL" id="SMX87399.1"/>
    </source>
</evidence>
<dbReference type="EMBL" id="CP025334">
    <property type="protein sequence ID" value="AZT96514.1"/>
    <property type="molecule type" value="Genomic_DNA"/>
</dbReference>
<comment type="cofactor">
    <cofactor evidence="6">
        <name>thiamine diphosphate</name>
        <dbReference type="ChEBI" id="CHEBI:58937"/>
    </cofactor>
    <text evidence="6">Binds 1 thiamine pyrophosphate per subunit.</text>
</comment>
<accession>A0A1D7W1G7</accession>
<comment type="pathway">
    <text evidence="6">Quinol/quinone metabolism; menaquinone biosynthesis.</text>
</comment>
<evidence type="ECO:0000313" key="13">
    <source>
        <dbReference type="EMBL" id="PCC46296.1"/>
    </source>
</evidence>
<keyword evidence="18" id="KW-1185">Reference proteome</keyword>
<keyword evidence="4 6" id="KW-0786">Thiamine pyrophosphate</keyword>
<dbReference type="Proteomes" id="UP000217564">
    <property type="component" value="Unassembled WGS sequence"/>
</dbReference>
<dbReference type="GO" id="GO:0009234">
    <property type="term" value="P:menaquinone biosynthetic process"/>
    <property type="evidence" value="ECO:0007669"/>
    <property type="project" value="UniProtKB-UniRule"/>
</dbReference>
<dbReference type="InterPro" id="IPR004433">
    <property type="entry name" value="MenaQ_synth_MenD"/>
</dbReference>
<comment type="cofactor">
    <cofactor evidence="6">
        <name>Mg(2+)</name>
        <dbReference type="ChEBI" id="CHEBI:18420"/>
    </cofactor>
    <cofactor evidence="6">
        <name>Mn(2+)</name>
        <dbReference type="ChEBI" id="CHEBI:29035"/>
    </cofactor>
</comment>
<dbReference type="HAMAP" id="MF_01659">
    <property type="entry name" value="MenD"/>
    <property type="match status" value="1"/>
</dbReference>
<dbReference type="InterPro" id="IPR011766">
    <property type="entry name" value="TPP_enzyme_TPP-bd"/>
</dbReference>
<dbReference type="GO" id="GO:0030976">
    <property type="term" value="F:thiamine pyrophosphate binding"/>
    <property type="evidence" value="ECO:0007669"/>
    <property type="project" value="UniProtKB-UniRule"/>
</dbReference>
<dbReference type="KEGG" id="blin:BLSMQ_1072"/>
<gene>
    <name evidence="6 11" type="primary">menD</name>
    <name evidence="14" type="ORF">BAUR9175_02480</name>
    <name evidence="10" type="ORF">BLSMQ_1072</name>
    <name evidence="13" type="ORF">CIK64_09425</name>
    <name evidence="12" type="ORF">CIK65_15130</name>
    <name evidence="11" type="ORF">CXR27_05425</name>
</gene>
<dbReference type="EMBL" id="CP017150">
    <property type="protein sequence ID" value="AOP52784.1"/>
    <property type="molecule type" value="Genomic_DNA"/>
</dbReference>
<evidence type="ECO:0000313" key="10">
    <source>
        <dbReference type="EMBL" id="AOP52784.1"/>
    </source>
</evidence>
<accession>A0A2H1JIW6</accession>
<dbReference type="Pfam" id="PF02776">
    <property type="entry name" value="TPP_enzyme_N"/>
    <property type="match status" value="1"/>
</dbReference>
<feature type="domain" description="Thiamine pyrophosphate enzyme N-terminal TPP-binding" evidence="9">
    <location>
        <begin position="13"/>
        <end position="150"/>
    </location>
</feature>
<sequence>MVEYQVMLNSSAVAQQIARGLASSGVTEVVIAPGSRSAPLIYALAPLAEAGVIRTHVRIDERDAGFLALGLARGLRAKQSRAGGVRTRAGTAGGRDGAVALVTTSGSAVANLHPAVLEASYGHLPLIAITADRPARLRGTGANQTIDDQSQVLSDVRVRIDVPAGSADAGQLFAEAVAHSLGLVTDPGSGRDLVTGAASDTESESGTGEVGPVQFNVQFDVPLVPTVTELAEWKAAVQSLAAKSANEASKSAFAGSDAVSYSDSAKDISVRILPGTVIVAGDAGGHAATALKSLAEEHAIPVLAEPSSPLTSELRDSSVVVPAHARVLSEREDLRTAIRTVIVHGKPTLTRPVAALLADSEVLVQRLPDDVDAVSLSARSSESPSVDEVAGSGGDSTVSDVAAAPNTVSGGTPLHPSMDTGWRDEWVRAGEAIIAESRRTREVESTQSSARAITEELANRDINLFAASSNTIRYLSEATDVRAHVHASRGLAGIDGLISTATGLSLGLGEQVVLVIGDIAMLHDVGGLLTPSAEEGGDVIIVVLNDDGGAIFSGLEHSQEHVAPYLERYFTVPHGRDFKNLAVGYGWEYSRVGSRKESSLLDDFIAEFDSNSEVDSTSEIGTAARGVDGLESNQVTRMRRGRRIIEVDLT</sequence>
<evidence type="ECO:0000313" key="15">
    <source>
        <dbReference type="Proteomes" id="UP000094793"/>
    </source>
</evidence>
<reference evidence="16 17" key="3">
    <citation type="journal article" date="2017" name="Elife">
        <title>Extensive horizontal gene transfer in cheese-associated bacteria.</title>
        <authorList>
            <person name="Bonham K.S."/>
            <person name="Wolfe B.E."/>
            <person name="Dutton R.J."/>
        </authorList>
    </citation>
    <scope>NUCLEOTIDE SEQUENCE [LARGE SCALE GENOMIC DNA]</scope>
    <source>
        <strain evidence="13 16">947_7</strain>
        <strain evidence="12 17">962_8</strain>
    </source>
</reference>
<dbReference type="OrthoDB" id="9791859at2"/>
<comment type="similarity">
    <text evidence="6">Belongs to the TPP enzyme family. MenD subfamily.</text>
</comment>
<dbReference type="Gene3D" id="3.40.50.970">
    <property type="match status" value="2"/>
</dbReference>
<evidence type="ECO:0000259" key="9">
    <source>
        <dbReference type="Pfam" id="PF02776"/>
    </source>
</evidence>
<evidence type="ECO:0000313" key="11">
    <source>
        <dbReference type="EMBL" id="AZT96514.1"/>
    </source>
</evidence>
<reference evidence="11 19" key="6">
    <citation type="submission" date="2017-12" db="EMBL/GenBank/DDBJ databases">
        <authorList>
            <person name="Levesque S."/>
        </authorList>
    </citation>
    <scope>NUCLEOTIDE SEQUENCE [LARGE SCALE GENOMIC DNA]</scope>
    <source>
        <strain evidence="11 19">SMQ-1420</strain>
    </source>
</reference>
<dbReference type="GO" id="GO:0070204">
    <property type="term" value="F:2-succinyl-5-enolpyruvyl-6-hydroxy-3-cyclohexene-1-carboxylic-acid synthase activity"/>
    <property type="evidence" value="ECO:0007669"/>
    <property type="project" value="UniProtKB-UniRule"/>
</dbReference>
<dbReference type="EMBL" id="NRGQ01000026">
    <property type="protein sequence ID" value="PCC41646.1"/>
    <property type="molecule type" value="Genomic_DNA"/>
</dbReference>
<evidence type="ECO:0000256" key="1">
    <source>
        <dbReference type="ARBA" id="ARBA00022679"/>
    </source>
</evidence>
<dbReference type="Proteomes" id="UP000234525">
    <property type="component" value="Unassembled WGS sequence"/>
</dbReference>
<keyword evidence="5 6" id="KW-0464">Manganese</keyword>
<keyword evidence="1 6" id="KW-0808">Transferase</keyword>
<evidence type="ECO:0000256" key="5">
    <source>
        <dbReference type="ARBA" id="ARBA00023211"/>
    </source>
</evidence>
<dbReference type="Proteomes" id="UP000218620">
    <property type="component" value="Unassembled WGS sequence"/>
</dbReference>
<dbReference type="UniPathway" id="UPA00079"/>
<dbReference type="EC" id="2.2.1.9" evidence="6"/>
<organism evidence="10 15">
    <name type="scientific">Brevibacterium aurantiacum</name>
    <dbReference type="NCBI Taxonomy" id="273384"/>
    <lineage>
        <taxon>Bacteria</taxon>
        <taxon>Bacillati</taxon>
        <taxon>Actinomycetota</taxon>
        <taxon>Actinomycetes</taxon>
        <taxon>Micrococcales</taxon>
        <taxon>Brevibacteriaceae</taxon>
        <taxon>Brevibacterium</taxon>
    </lineage>
</organism>
<evidence type="ECO:0000259" key="8">
    <source>
        <dbReference type="Pfam" id="PF02775"/>
    </source>
</evidence>
<evidence type="ECO:0000256" key="7">
    <source>
        <dbReference type="SAM" id="MobiDB-lite"/>
    </source>
</evidence>
<dbReference type="CDD" id="cd07037">
    <property type="entry name" value="TPP_PYR_MenD"/>
    <property type="match status" value="1"/>
</dbReference>
<dbReference type="Gene3D" id="3.40.50.1220">
    <property type="entry name" value="TPP-binding domain"/>
    <property type="match status" value="1"/>
</dbReference>
<evidence type="ECO:0000256" key="3">
    <source>
        <dbReference type="ARBA" id="ARBA00022842"/>
    </source>
</evidence>
<dbReference type="PANTHER" id="PTHR42916">
    <property type="entry name" value="2-SUCCINYL-5-ENOLPYRUVYL-6-HYDROXY-3-CYCLOHEXENE-1-CARBOXYLATE SYNTHASE"/>
    <property type="match status" value="1"/>
</dbReference>
<dbReference type="SUPFAM" id="SSF52518">
    <property type="entry name" value="Thiamin diphosphate-binding fold (THDP-binding)"/>
    <property type="match status" value="2"/>
</dbReference>
<accession>A0A2A3Z417</accession>
<keyword evidence="3 6" id="KW-0460">Magnesium</keyword>
<dbReference type="InterPro" id="IPR029061">
    <property type="entry name" value="THDP-binding"/>
</dbReference>
<comment type="pathway">
    <text evidence="6">Quinol/quinone metabolism; 1,4-dihydroxy-2-naphthoate biosynthesis; 1,4-dihydroxy-2-naphthoate from chorismate: step 2/7.</text>
</comment>
<dbReference type="Proteomes" id="UP000282731">
    <property type="component" value="Chromosome"/>
</dbReference>
<dbReference type="GO" id="GO:0030145">
    <property type="term" value="F:manganese ion binding"/>
    <property type="evidence" value="ECO:0007669"/>
    <property type="project" value="UniProtKB-UniRule"/>
</dbReference>
<reference evidence="11 19" key="7">
    <citation type="submission" date="2019-01" db="EMBL/GenBank/DDBJ databases">
        <title>Comparative genomic analysis of Brevibacterium aurantiacum sheds light on its evolution and its adaptation to smear-ripened cheeses.</title>
        <authorList>
            <person name="Moineau S."/>
        </authorList>
    </citation>
    <scope>NUCLEOTIDE SEQUENCE [LARGE SCALE GENOMIC DNA]</scope>
    <source>
        <strain evidence="11 19">SMQ-1420</strain>
    </source>
</reference>
<keyword evidence="2 6" id="KW-0479">Metal-binding</keyword>
<protein>
    <recommendedName>
        <fullName evidence="6">2-succinyl-5-enolpyruvyl-6-hydroxy-3-cyclohexene-1-carboxylate synthase</fullName>
        <shortName evidence="6">SEPHCHC synthase</shortName>
        <ecNumber evidence="6">2.2.1.9</ecNumber>
    </recommendedName>
    <alternativeName>
        <fullName evidence="6">Menaquinone biosynthesis protein MenD</fullName>
    </alternativeName>
</protein>
<dbReference type="UniPathway" id="UPA01057">
    <property type="reaction ID" value="UER00164"/>
</dbReference>
<reference evidence="14" key="5">
    <citation type="submission" date="2017-03" db="EMBL/GenBank/DDBJ databases">
        <authorList>
            <person name="Afonso C.L."/>
            <person name="Miller P.J."/>
            <person name="Scott M.A."/>
            <person name="Spackman E."/>
            <person name="Goraichik I."/>
            <person name="Dimitrov K.M."/>
            <person name="Suarez D.L."/>
            <person name="Swayne D.E."/>
        </authorList>
    </citation>
    <scope>NUCLEOTIDE SEQUENCE [LARGE SCALE GENOMIC DNA]</scope>
    <source>
        <strain evidence="14">ATCC 9175</strain>
    </source>
</reference>
<name>A0A1D7W1G7_BREAU</name>
<feature type="region of interest" description="Disordered" evidence="7">
    <location>
        <begin position="376"/>
        <end position="420"/>
    </location>
</feature>
<dbReference type="RefSeq" id="WP_069599703.1">
    <property type="nucleotide sequence ID" value="NZ_NRGP01000014.1"/>
</dbReference>
<evidence type="ECO:0000313" key="17">
    <source>
        <dbReference type="Proteomes" id="UP000218620"/>
    </source>
</evidence>
<dbReference type="EMBL" id="NRGP01000014">
    <property type="protein sequence ID" value="PCC46296.1"/>
    <property type="molecule type" value="Genomic_DNA"/>
</dbReference>
<reference evidence="10" key="1">
    <citation type="submission" date="2016-09" db="EMBL/GenBank/DDBJ databases">
        <title>Complete Genome Sequence of Brevibacterium aurantiacum SMQ-1335.</title>
        <authorList>
            <person name="de Melo A.G."/>
            <person name="Labrie S.J."/>
            <person name="Dumaresq J."/>
            <person name="Roberts R.J."/>
            <person name="Tremblay D.M."/>
            <person name="Moineau S."/>
        </authorList>
    </citation>
    <scope>NUCLEOTIDE SEQUENCE</scope>
    <source>
        <strain evidence="10">SMQ-1335</strain>
    </source>
</reference>
<dbReference type="Pfam" id="PF02775">
    <property type="entry name" value="TPP_enzyme_C"/>
    <property type="match status" value="1"/>
</dbReference>
<dbReference type="eggNOG" id="COG1165">
    <property type="taxonomic scope" value="Bacteria"/>
</dbReference>
<dbReference type="Proteomes" id="UP000094793">
    <property type="component" value="Chromosome"/>
</dbReference>
<feature type="domain" description="Thiamine pyrophosphate enzyme TPP-binding" evidence="8">
    <location>
        <begin position="483"/>
        <end position="597"/>
    </location>
</feature>
<comment type="function">
    <text evidence="6">Catalyzes the thiamine diphosphate-dependent decarboxylation of 2-oxoglutarate and the subsequent addition of the resulting succinic semialdehyde-thiamine pyrophosphate anion to isochorismate to yield 2-succinyl-5-enolpyruvyl-6-hydroxy-3-cyclohexene-1-carboxylate (SEPHCHC).</text>
</comment>
<keyword evidence="6" id="KW-0474">Menaquinone biosynthesis</keyword>
<dbReference type="EMBL" id="FXZB01000017">
    <property type="protein sequence ID" value="SMX87399.1"/>
    <property type="molecule type" value="Genomic_DNA"/>
</dbReference>
<evidence type="ECO:0000313" key="19">
    <source>
        <dbReference type="Proteomes" id="UP000282731"/>
    </source>
</evidence>
<reference evidence="15" key="2">
    <citation type="submission" date="2016-09" db="EMBL/GenBank/DDBJ databases">
        <title>Complete Genome Sequence of Brevibacterium linens SMQ-1335.</title>
        <authorList>
            <person name="de Melo A.G."/>
            <person name="Labrie S.J."/>
            <person name="Dumaresq J."/>
            <person name="Roberts R.J."/>
            <person name="Tremblay D.M."/>
            <person name="Moineau S."/>
        </authorList>
    </citation>
    <scope>NUCLEOTIDE SEQUENCE [LARGE SCALE GENOMIC DNA]</scope>
    <source>
        <strain evidence="15">SMQ-1335</strain>
    </source>
</reference>
<dbReference type="PATRIC" id="fig|1703.10.peg.1098"/>